<evidence type="ECO:0000256" key="6">
    <source>
        <dbReference type="ARBA" id="ARBA00023053"/>
    </source>
</evidence>
<evidence type="ECO:0000256" key="7">
    <source>
        <dbReference type="ARBA" id="ARBA00023065"/>
    </source>
</evidence>
<dbReference type="PANTHER" id="PTHR10110">
    <property type="entry name" value="SODIUM/HYDROGEN EXCHANGER"/>
    <property type="match status" value="1"/>
</dbReference>
<feature type="domain" description="Cation/H+ exchanger transmembrane" evidence="11">
    <location>
        <begin position="14"/>
        <end position="419"/>
    </location>
</feature>
<keyword evidence="2 10" id="KW-0813">Transport</keyword>
<dbReference type="PANTHER" id="PTHR10110:SF86">
    <property type="entry name" value="SODIUM_HYDROGEN EXCHANGER 7"/>
    <property type="match status" value="1"/>
</dbReference>
<keyword evidence="7 10" id="KW-0406">Ion transport</keyword>
<accession>A0ABP8H666</accession>
<proteinExistence type="inferred from homology"/>
<evidence type="ECO:0000256" key="3">
    <source>
        <dbReference type="ARBA" id="ARBA00022475"/>
    </source>
</evidence>
<dbReference type="InterPro" id="IPR006153">
    <property type="entry name" value="Cation/H_exchanger_TM"/>
</dbReference>
<dbReference type="Gene3D" id="6.10.140.1330">
    <property type="match status" value="1"/>
</dbReference>
<evidence type="ECO:0000256" key="5">
    <source>
        <dbReference type="ARBA" id="ARBA00022989"/>
    </source>
</evidence>
<protein>
    <submittedName>
        <fullName evidence="12">Na+/H+ antiporter</fullName>
    </submittedName>
</protein>
<keyword evidence="4 10" id="KW-0812">Transmembrane</keyword>
<keyword evidence="8 10" id="KW-0472">Membrane</keyword>
<evidence type="ECO:0000256" key="4">
    <source>
        <dbReference type="ARBA" id="ARBA00022692"/>
    </source>
</evidence>
<name>A0ABP8H666_9BURK</name>
<dbReference type="InterPro" id="IPR004705">
    <property type="entry name" value="Cation/H_exchanger_CPA1_bac"/>
</dbReference>
<keyword evidence="9 10" id="KW-0739">Sodium transport</keyword>
<feature type="transmembrane region" description="Helical" evidence="10">
    <location>
        <begin position="32"/>
        <end position="50"/>
    </location>
</feature>
<reference evidence="13" key="1">
    <citation type="journal article" date="2019" name="Int. J. Syst. Evol. Microbiol.">
        <title>The Global Catalogue of Microorganisms (GCM) 10K type strain sequencing project: providing services to taxonomists for standard genome sequencing and annotation.</title>
        <authorList>
            <consortium name="The Broad Institute Genomics Platform"/>
            <consortium name="The Broad Institute Genome Sequencing Center for Infectious Disease"/>
            <person name="Wu L."/>
            <person name="Ma J."/>
        </authorList>
    </citation>
    <scope>NUCLEOTIDE SEQUENCE [LARGE SCALE GENOMIC DNA]</scope>
    <source>
        <strain evidence="13">JCM 17666</strain>
    </source>
</reference>
<feature type="transmembrane region" description="Helical" evidence="10">
    <location>
        <begin position="357"/>
        <end position="384"/>
    </location>
</feature>
<comment type="caution">
    <text evidence="12">The sequence shown here is derived from an EMBL/GenBank/DDBJ whole genome shotgun (WGS) entry which is preliminary data.</text>
</comment>
<comment type="function">
    <text evidence="10">Na(+)/H(+) antiporter that extrudes sodium in exchange for external protons.</text>
</comment>
<feature type="transmembrane region" description="Helical" evidence="10">
    <location>
        <begin position="396"/>
        <end position="419"/>
    </location>
</feature>
<dbReference type="NCBIfam" id="TIGR00831">
    <property type="entry name" value="a_cpa1"/>
    <property type="match status" value="1"/>
</dbReference>
<feature type="transmembrane region" description="Helical" evidence="10">
    <location>
        <begin position="184"/>
        <end position="205"/>
    </location>
</feature>
<evidence type="ECO:0000259" key="11">
    <source>
        <dbReference type="Pfam" id="PF00999"/>
    </source>
</evidence>
<dbReference type="RefSeq" id="WP_345250411.1">
    <property type="nucleotide sequence ID" value="NZ_BAABFO010000012.1"/>
</dbReference>
<evidence type="ECO:0000313" key="13">
    <source>
        <dbReference type="Proteomes" id="UP001501671"/>
    </source>
</evidence>
<keyword evidence="6 10" id="KW-0915">Sodium</keyword>
<feature type="transmembrane region" description="Helical" evidence="10">
    <location>
        <begin position="157"/>
        <end position="178"/>
    </location>
</feature>
<sequence length="559" mass="60921">MQIVFTVLIMLLAVALSGVVSRLSPFKLPLPLFQIALGAVLALPLFDLRVRFDPEVFLLLFVPPLLFADGWRIPKRELIRLARPILALALGLVLFTVAGVGYFIHWLVPAVSLPAAFALAAVLSPTDAVAVSAIVGRNTLPSSLQHVLEGEALMNDASGLVTFRFAIAAALTGAFSLWDATLSFLVIAIGGLAVGAATTWLIGQARRQVARWIGDEPAIQVVLLLLTPFAAYLFAEHFGLSGILSAVAAGIGMTYVDGADRGSSAMRLQASSVWSMLEFIFNGMTFILLGLQLPSVVGLAHEDAQAAGGVPVWHLFAYVAAISLALIALRFTWVWVTQHLQGFRRLLQGGERRRVNGWVVLVASLAGVRGAVTMAGVMSVPLVLEDGSPFPGRDLLIFLATGVILFSLIGASLSLPWLMPRLPRQAHSRQQAEEKFARVRLGRAALAGIEQAQLRLQRGMSEEDLAMLTEVSAEVQAVYRRRVEAESDAIDAQRRAERYRLLECELRMAAIQAERQEIYRLRDTRQIDEEVFDSLLRNIDLAENWLSGRLVAARRNAAQ</sequence>
<feature type="transmembrane region" description="Helical" evidence="10">
    <location>
        <begin position="85"/>
        <end position="108"/>
    </location>
</feature>
<evidence type="ECO:0000256" key="10">
    <source>
        <dbReference type="RuleBase" id="RU366002"/>
    </source>
</evidence>
<comment type="caution">
    <text evidence="10">Lacks conserved residue(s) required for the propagation of feature annotation.</text>
</comment>
<dbReference type="EMBL" id="BAABFO010000012">
    <property type="protein sequence ID" value="GAA4334867.1"/>
    <property type="molecule type" value="Genomic_DNA"/>
</dbReference>
<keyword evidence="10" id="KW-0050">Antiport</keyword>
<keyword evidence="10" id="KW-0997">Cell inner membrane</keyword>
<dbReference type="InterPro" id="IPR018422">
    <property type="entry name" value="Cation/H_exchanger_CPA1"/>
</dbReference>
<evidence type="ECO:0000256" key="2">
    <source>
        <dbReference type="ARBA" id="ARBA00022448"/>
    </source>
</evidence>
<gene>
    <name evidence="12" type="ORF">GCM10023144_27540</name>
</gene>
<keyword evidence="5 10" id="KW-1133">Transmembrane helix</keyword>
<feature type="transmembrane region" description="Helical" evidence="10">
    <location>
        <begin position="279"/>
        <end position="300"/>
    </location>
</feature>
<dbReference type="Proteomes" id="UP001501671">
    <property type="component" value="Unassembled WGS sequence"/>
</dbReference>
<evidence type="ECO:0000313" key="12">
    <source>
        <dbReference type="EMBL" id="GAA4334867.1"/>
    </source>
</evidence>
<comment type="similarity">
    <text evidence="10">Belongs to the monovalent cation:proton antiporter 1 (CPA1) transporter (TC 2.A.36) family.</text>
</comment>
<evidence type="ECO:0000256" key="1">
    <source>
        <dbReference type="ARBA" id="ARBA00004651"/>
    </source>
</evidence>
<feature type="transmembrane region" description="Helical" evidence="10">
    <location>
        <begin position="114"/>
        <end position="136"/>
    </location>
</feature>
<evidence type="ECO:0000256" key="8">
    <source>
        <dbReference type="ARBA" id="ARBA00023136"/>
    </source>
</evidence>
<evidence type="ECO:0000256" key="9">
    <source>
        <dbReference type="ARBA" id="ARBA00023201"/>
    </source>
</evidence>
<keyword evidence="13" id="KW-1185">Reference proteome</keyword>
<organism evidence="12 13">
    <name type="scientific">Pigmentiphaga soli</name>
    <dbReference type="NCBI Taxonomy" id="1007095"/>
    <lineage>
        <taxon>Bacteria</taxon>
        <taxon>Pseudomonadati</taxon>
        <taxon>Pseudomonadota</taxon>
        <taxon>Betaproteobacteria</taxon>
        <taxon>Burkholderiales</taxon>
        <taxon>Alcaligenaceae</taxon>
        <taxon>Pigmentiphaga</taxon>
    </lineage>
</organism>
<feature type="transmembrane region" description="Helical" evidence="10">
    <location>
        <begin position="312"/>
        <end position="336"/>
    </location>
</feature>
<keyword evidence="3" id="KW-1003">Cell membrane</keyword>
<comment type="subcellular location">
    <subcellularLocation>
        <location evidence="10">Cell inner membrane</location>
        <topology evidence="10">Multi-pass membrane protein</topology>
    </subcellularLocation>
    <subcellularLocation>
        <location evidence="1">Cell membrane</location>
        <topology evidence="1">Multi-pass membrane protein</topology>
    </subcellularLocation>
</comment>
<dbReference type="Pfam" id="PF00999">
    <property type="entry name" value="Na_H_Exchanger"/>
    <property type="match status" value="1"/>
</dbReference>